<keyword evidence="2" id="KW-1185">Reference proteome</keyword>
<proteinExistence type="predicted"/>
<comment type="caution">
    <text evidence="1">The sequence shown here is derived from an EMBL/GenBank/DDBJ whole genome shotgun (WGS) entry which is preliminary data.</text>
</comment>
<organism evidence="1 2">
    <name type="scientific">Rosa chinensis</name>
    <name type="common">China rose</name>
    <dbReference type="NCBI Taxonomy" id="74649"/>
    <lineage>
        <taxon>Eukaryota</taxon>
        <taxon>Viridiplantae</taxon>
        <taxon>Streptophyta</taxon>
        <taxon>Embryophyta</taxon>
        <taxon>Tracheophyta</taxon>
        <taxon>Spermatophyta</taxon>
        <taxon>Magnoliopsida</taxon>
        <taxon>eudicotyledons</taxon>
        <taxon>Gunneridae</taxon>
        <taxon>Pentapetalae</taxon>
        <taxon>rosids</taxon>
        <taxon>fabids</taxon>
        <taxon>Rosales</taxon>
        <taxon>Rosaceae</taxon>
        <taxon>Rosoideae</taxon>
        <taxon>Rosoideae incertae sedis</taxon>
        <taxon>Rosa</taxon>
    </lineage>
</organism>
<name>A0A2P6PMK9_ROSCH</name>
<protein>
    <submittedName>
        <fullName evidence="1">Uncharacterized protein</fullName>
    </submittedName>
</protein>
<accession>A0A2P6PMK9</accession>
<gene>
    <name evidence="1" type="ORF">RchiOBHm_Chr6g0258361</name>
</gene>
<dbReference type="EMBL" id="PDCK01000044">
    <property type="protein sequence ID" value="PRQ23167.1"/>
    <property type="molecule type" value="Genomic_DNA"/>
</dbReference>
<dbReference type="AlphaFoldDB" id="A0A2P6PMK9"/>
<evidence type="ECO:0000313" key="2">
    <source>
        <dbReference type="Proteomes" id="UP000238479"/>
    </source>
</evidence>
<dbReference type="Proteomes" id="UP000238479">
    <property type="component" value="Chromosome 6"/>
</dbReference>
<dbReference type="STRING" id="74649.A0A2P6PMK9"/>
<reference evidence="1 2" key="1">
    <citation type="journal article" date="2018" name="Nat. Genet.">
        <title>The Rosa genome provides new insights in the design of modern roses.</title>
        <authorList>
            <person name="Bendahmane M."/>
        </authorList>
    </citation>
    <scope>NUCLEOTIDE SEQUENCE [LARGE SCALE GENOMIC DNA]</scope>
    <source>
        <strain evidence="2">cv. Old Blush</strain>
    </source>
</reference>
<dbReference type="Gramene" id="PRQ23167">
    <property type="protein sequence ID" value="PRQ23167"/>
    <property type="gene ID" value="RchiOBHm_Chr6g0258361"/>
</dbReference>
<evidence type="ECO:0000313" key="1">
    <source>
        <dbReference type="EMBL" id="PRQ23167.1"/>
    </source>
</evidence>
<sequence length="253" mass="28104">MCHHLAIRIRSNELLEVKVVGIVRTGAPFGGLEEDDEMWLYMYPENGGVQDRRLRLKLPAEDFARIGYGVHPPRMAARALANALGCRENAQLPELWEDAGRSKSYVSEGCVASGVDVVDISLSGSSIGKGVRVPCSISLDPRCRTAGGMVAGRCGCDKITSFVELTARANPNWIWALLCLPELGPSPSELTRTATCGLFRFWIQIWDPRGFIIKTWDPRLFCSRYLIFYWNQCLRGIAGIIDLRLSASLLMIL</sequence>